<dbReference type="GO" id="GO:0016121">
    <property type="term" value="P:carotene catabolic process"/>
    <property type="evidence" value="ECO:0007669"/>
    <property type="project" value="TreeGrafter"/>
</dbReference>
<comment type="cofactor">
    <cofactor evidence="5">
        <name>Fe(2+)</name>
        <dbReference type="ChEBI" id="CHEBI:29033"/>
    </cofactor>
    <text evidence="5">Binds 1 Fe(2+) ion per subunit.</text>
</comment>
<dbReference type="AlphaFoldDB" id="A0A7S1ANE9"/>
<feature type="binding site" evidence="5">
    <location>
        <position position="190"/>
    </location>
    <ligand>
        <name>Fe cation</name>
        <dbReference type="ChEBI" id="CHEBI:24875"/>
        <note>catalytic</note>
    </ligand>
</feature>
<evidence type="ECO:0000256" key="5">
    <source>
        <dbReference type="PIRSR" id="PIRSR604294-1"/>
    </source>
</evidence>
<sequence>MEEEFQGLLDGYGKLSRFTMSNGELCFASRIMDTGFYNYSVSRGSVAPSMLFQETTPARNFSGLRNMNGANDNVFVNTYTLGDPADPNYFRCTTDSQKLVEFNPDTLAMHVETSWNDHIDTGIAMGSAHPLPEVLLSTAPSQQCVINVHPQVGYLGNSHDVSVFRVCADSPYTRVVLASVSDLAYMPYFHSWGLTENRAVLPLMKFTLDMNAVIGGKTISEAFLSEDDANPDTSILVVPLSEAAAATCTLPNQHLFFTHTVNTYESKAADGTVTVVMDVVAFDQNPFVKAALYMYRDKTTRDTMFGGKTGARGVPTRVTMTLSPSGVCVGTVGGVMPGFGSDEAMGESSTDFTKINPKYHGKKYCVFYADQWHSVPSGSYATMAVVKYNVCTGESVYWRGPSDNFYPSEPSFVPTEGGTAEDDGVLIFSVLNGETRTSNFLVVDARSMQTVHNATLPDTIGFTTHGQFYSGLLATAPVAV</sequence>
<dbReference type="EMBL" id="HBFQ01048266">
    <property type="protein sequence ID" value="CAD8860120.1"/>
    <property type="molecule type" value="Transcribed_RNA"/>
</dbReference>
<feature type="binding site" evidence="5">
    <location>
        <position position="259"/>
    </location>
    <ligand>
        <name>Fe cation</name>
        <dbReference type="ChEBI" id="CHEBI:24875"/>
        <note>catalytic</note>
    </ligand>
</feature>
<dbReference type="PANTHER" id="PTHR10543:SF24">
    <property type="entry name" value="CAROTENOID ISOMEROOXYGENASE"/>
    <property type="match status" value="1"/>
</dbReference>
<organism evidence="6">
    <name type="scientific">Noctiluca scintillans</name>
    <name type="common">Sea sparkle</name>
    <name type="synonym">Red tide dinoflagellate</name>
    <dbReference type="NCBI Taxonomy" id="2966"/>
    <lineage>
        <taxon>Eukaryota</taxon>
        <taxon>Sar</taxon>
        <taxon>Alveolata</taxon>
        <taxon>Dinophyceae</taxon>
        <taxon>Noctilucales</taxon>
        <taxon>Noctilucaceae</taxon>
        <taxon>Noctiluca</taxon>
    </lineage>
</organism>
<feature type="binding site" evidence="5">
    <location>
        <position position="129"/>
    </location>
    <ligand>
        <name>Fe cation</name>
        <dbReference type="ChEBI" id="CHEBI:24875"/>
        <note>catalytic</note>
    </ligand>
</feature>
<dbReference type="InterPro" id="IPR004294">
    <property type="entry name" value="Carotenoid_Oase"/>
</dbReference>
<dbReference type="Pfam" id="PF03055">
    <property type="entry name" value="RPE65"/>
    <property type="match status" value="1"/>
</dbReference>
<evidence type="ECO:0000256" key="1">
    <source>
        <dbReference type="ARBA" id="ARBA00006787"/>
    </source>
</evidence>
<dbReference type="GO" id="GO:0046872">
    <property type="term" value="F:metal ion binding"/>
    <property type="evidence" value="ECO:0007669"/>
    <property type="project" value="UniProtKB-KW"/>
</dbReference>
<comment type="similarity">
    <text evidence="1">Belongs to the carotenoid oxygenase family.</text>
</comment>
<keyword evidence="2 5" id="KW-0479">Metal-binding</keyword>
<dbReference type="GO" id="GO:0010436">
    <property type="term" value="F:carotenoid dioxygenase activity"/>
    <property type="evidence" value="ECO:0007669"/>
    <property type="project" value="TreeGrafter"/>
</dbReference>
<feature type="binding site" evidence="5">
    <location>
        <position position="465"/>
    </location>
    <ligand>
        <name>Fe cation</name>
        <dbReference type="ChEBI" id="CHEBI:24875"/>
        <note>catalytic</note>
    </ligand>
</feature>
<evidence type="ECO:0000256" key="4">
    <source>
        <dbReference type="ARBA" id="ARBA00023004"/>
    </source>
</evidence>
<protein>
    <submittedName>
        <fullName evidence="6">Uncharacterized protein</fullName>
    </submittedName>
</protein>
<evidence type="ECO:0000256" key="3">
    <source>
        <dbReference type="ARBA" id="ARBA00023002"/>
    </source>
</evidence>
<keyword evidence="4 5" id="KW-0408">Iron</keyword>
<accession>A0A7S1ANE9</accession>
<keyword evidence="3" id="KW-0560">Oxidoreductase</keyword>
<dbReference type="PANTHER" id="PTHR10543">
    <property type="entry name" value="BETA-CAROTENE DIOXYGENASE"/>
    <property type="match status" value="1"/>
</dbReference>
<evidence type="ECO:0000313" key="6">
    <source>
        <dbReference type="EMBL" id="CAD8860120.1"/>
    </source>
</evidence>
<proteinExistence type="inferred from homology"/>
<reference evidence="6" key="1">
    <citation type="submission" date="2021-01" db="EMBL/GenBank/DDBJ databases">
        <authorList>
            <person name="Corre E."/>
            <person name="Pelletier E."/>
            <person name="Niang G."/>
            <person name="Scheremetjew M."/>
            <person name="Finn R."/>
            <person name="Kale V."/>
            <person name="Holt S."/>
            <person name="Cochrane G."/>
            <person name="Meng A."/>
            <person name="Brown T."/>
            <person name="Cohen L."/>
        </authorList>
    </citation>
    <scope>NUCLEOTIDE SEQUENCE</scope>
</reference>
<gene>
    <name evidence="6" type="ORF">NSCI0253_LOCUS34474</name>
</gene>
<name>A0A7S1ANE9_NOCSC</name>
<evidence type="ECO:0000256" key="2">
    <source>
        <dbReference type="ARBA" id="ARBA00022723"/>
    </source>
</evidence>